<keyword evidence="1" id="KW-1133">Transmembrane helix</keyword>
<evidence type="ECO:0000313" key="3">
    <source>
        <dbReference type="EMBL" id="KAG2187119.1"/>
    </source>
</evidence>
<comment type="caution">
    <text evidence="3">The sequence shown here is derived from an EMBL/GenBank/DDBJ whole genome shotgun (WGS) entry which is preliminary data.</text>
</comment>
<dbReference type="EMBL" id="JAEPRA010000003">
    <property type="protein sequence ID" value="KAG2187119.1"/>
    <property type="molecule type" value="Genomic_DNA"/>
</dbReference>
<evidence type="ECO:0000313" key="4">
    <source>
        <dbReference type="Proteomes" id="UP000612746"/>
    </source>
</evidence>
<keyword evidence="4" id="KW-1185">Reference proteome</keyword>
<sequence>MSERSAEKTLYEKSTVKVQGNNSTQPVTNITLAEMSSGDPIGTPNSNTERFATNVQAATSEKENQPAYKDCLPCKLTGAAAFTGIGGYALNEARKIHRIPSKQGTAIGFGVTGVLFISAGLYRLII</sequence>
<evidence type="ECO:0000259" key="2">
    <source>
        <dbReference type="Pfam" id="PF15055"/>
    </source>
</evidence>
<proteinExistence type="predicted"/>
<keyword evidence="1" id="KW-0472">Membrane</keyword>
<name>A0A8H7UQD8_9FUNG</name>
<feature type="domain" description="Distal membrane-arm assembly complex protein 1-like" evidence="2">
    <location>
        <begin position="70"/>
        <end position="116"/>
    </location>
</feature>
<dbReference type="Pfam" id="PF15055">
    <property type="entry name" value="DMAC1_Dmo2"/>
    <property type="match status" value="1"/>
</dbReference>
<keyword evidence="1" id="KW-0812">Transmembrane</keyword>
<protein>
    <recommendedName>
        <fullName evidence="2">Distal membrane-arm assembly complex protein 1-like domain-containing protein</fullName>
    </recommendedName>
</protein>
<evidence type="ECO:0000256" key="1">
    <source>
        <dbReference type="SAM" id="Phobius"/>
    </source>
</evidence>
<feature type="transmembrane region" description="Helical" evidence="1">
    <location>
        <begin position="104"/>
        <end position="125"/>
    </location>
</feature>
<reference evidence="3" key="1">
    <citation type="submission" date="2020-12" db="EMBL/GenBank/DDBJ databases">
        <title>Metabolic potential, ecology and presence of endohyphal bacteria is reflected in genomic diversity of Mucoromycotina.</title>
        <authorList>
            <person name="Muszewska A."/>
            <person name="Okrasinska A."/>
            <person name="Steczkiewicz K."/>
            <person name="Drgas O."/>
            <person name="Orlowska M."/>
            <person name="Perlinska-Lenart U."/>
            <person name="Aleksandrzak-Piekarczyk T."/>
            <person name="Szatraj K."/>
            <person name="Zielenkiewicz U."/>
            <person name="Pilsyk S."/>
            <person name="Malc E."/>
            <person name="Mieczkowski P."/>
            <person name="Kruszewska J.S."/>
            <person name="Biernat P."/>
            <person name="Pawlowska J."/>
        </authorList>
    </citation>
    <scope>NUCLEOTIDE SEQUENCE</scope>
    <source>
        <strain evidence="3">WA0000051536</strain>
    </source>
</reference>
<accession>A0A8H7UQD8</accession>
<dbReference type="OrthoDB" id="6604875at2759"/>
<dbReference type="InterPro" id="IPR028036">
    <property type="entry name" value="DMAC1-like_dom"/>
</dbReference>
<dbReference type="Proteomes" id="UP000612746">
    <property type="component" value="Unassembled WGS sequence"/>
</dbReference>
<dbReference type="AlphaFoldDB" id="A0A8H7UQD8"/>
<gene>
    <name evidence="3" type="ORF">INT44_004789</name>
</gene>
<organism evidence="3 4">
    <name type="scientific">Umbelopsis vinacea</name>
    <dbReference type="NCBI Taxonomy" id="44442"/>
    <lineage>
        <taxon>Eukaryota</taxon>
        <taxon>Fungi</taxon>
        <taxon>Fungi incertae sedis</taxon>
        <taxon>Mucoromycota</taxon>
        <taxon>Mucoromycotina</taxon>
        <taxon>Umbelopsidomycetes</taxon>
        <taxon>Umbelopsidales</taxon>
        <taxon>Umbelopsidaceae</taxon>
        <taxon>Umbelopsis</taxon>
    </lineage>
</organism>